<dbReference type="InterPro" id="IPR050237">
    <property type="entry name" value="ATP-dep_AMP-bd_enzyme"/>
</dbReference>
<evidence type="ECO:0000313" key="2">
    <source>
        <dbReference type="EMBL" id="MFA1544151.1"/>
    </source>
</evidence>
<dbReference type="EMBL" id="JAXCEI010000025">
    <property type="protein sequence ID" value="MFA1544151.1"/>
    <property type="molecule type" value="Genomic_DNA"/>
</dbReference>
<comment type="caution">
    <text evidence="2">The sequence shown here is derived from an EMBL/GenBank/DDBJ whole genome shotgun (WGS) entry which is preliminary data.</text>
</comment>
<dbReference type="Pfam" id="PF13193">
    <property type="entry name" value="AMP-binding_C"/>
    <property type="match status" value="1"/>
</dbReference>
<dbReference type="Gene3D" id="3.40.50.12780">
    <property type="entry name" value="N-terminal domain of ligase-like"/>
    <property type="match status" value="1"/>
</dbReference>
<dbReference type="InterPro" id="IPR045851">
    <property type="entry name" value="AMP-bd_C_sf"/>
</dbReference>
<evidence type="ECO:0000259" key="1">
    <source>
        <dbReference type="Pfam" id="PF13193"/>
    </source>
</evidence>
<dbReference type="Proteomes" id="UP001569963">
    <property type="component" value="Unassembled WGS sequence"/>
</dbReference>
<proteinExistence type="predicted"/>
<organism evidence="2 3">
    <name type="scientific">Actinomadura monticuli</name>
    <dbReference type="NCBI Taxonomy" id="3097367"/>
    <lineage>
        <taxon>Bacteria</taxon>
        <taxon>Bacillati</taxon>
        <taxon>Actinomycetota</taxon>
        <taxon>Actinomycetes</taxon>
        <taxon>Streptosporangiales</taxon>
        <taxon>Thermomonosporaceae</taxon>
        <taxon>Actinomadura</taxon>
    </lineage>
</organism>
<dbReference type="InterPro" id="IPR025110">
    <property type="entry name" value="AMP-bd_C"/>
</dbReference>
<accession>A0ABV4QLW2</accession>
<dbReference type="InterPro" id="IPR042099">
    <property type="entry name" value="ANL_N_sf"/>
</dbReference>
<reference evidence="2 3" key="1">
    <citation type="submission" date="2023-11" db="EMBL/GenBank/DDBJ databases">
        <title>Actinomadura monticuli sp. nov., isolated from volcanic ash.</title>
        <authorList>
            <person name="Lee S.D."/>
            <person name="Yang H."/>
            <person name="Kim I.S."/>
        </authorList>
    </citation>
    <scope>NUCLEOTIDE SEQUENCE [LARGE SCALE GENOMIC DNA]</scope>
    <source>
        <strain evidence="2 3">DLS-62</strain>
    </source>
</reference>
<dbReference type="RefSeq" id="WP_371954655.1">
    <property type="nucleotide sequence ID" value="NZ_JAXCEI010000025.1"/>
</dbReference>
<dbReference type="SUPFAM" id="SSF56801">
    <property type="entry name" value="Acetyl-CoA synthetase-like"/>
    <property type="match status" value="1"/>
</dbReference>
<name>A0ABV4QLW2_9ACTN</name>
<dbReference type="PANTHER" id="PTHR43767">
    <property type="entry name" value="LONG-CHAIN-FATTY-ACID--COA LIGASE"/>
    <property type="match status" value="1"/>
</dbReference>
<feature type="domain" description="AMP-binding enzyme C-terminal" evidence="1">
    <location>
        <begin position="62"/>
        <end position="135"/>
    </location>
</feature>
<keyword evidence="3" id="KW-1185">Reference proteome</keyword>
<dbReference type="Gene3D" id="3.30.300.30">
    <property type="match status" value="1"/>
</dbReference>
<protein>
    <submittedName>
        <fullName evidence="2">AMP-binding protein</fullName>
    </submittedName>
</protein>
<evidence type="ECO:0000313" key="3">
    <source>
        <dbReference type="Proteomes" id="UP001569963"/>
    </source>
</evidence>
<dbReference type="PANTHER" id="PTHR43767:SF1">
    <property type="entry name" value="NONRIBOSOMAL PEPTIDE SYNTHASE PES1 (EUROFUNG)-RELATED"/>
    <property type="match status" value="1"/>
</dbReference>
<gene>
    <name evidence="2" type="ORF">SM611_34910</name>
</gene>
<sequence length="157" mass="17076">MGELLLRGASVMAGYAAVPDPVQDGPLRTGDLVRLDAEGRLYFVDRAKDMVKSGGENVYCAEVERVLAEHPGVRDAAVIGVPDRRWGEAVKALVVTRGETTPAELDAHCRARLGAFKRPRWYEVVEAIPRNHSGKVLKRELRAAHDPGTAVRLPEGG</sequence>